<dbReference type="PANTHER" id="PTHR46401:SF2">
    <property type="entry name" value="GLYCOSYLTRANSFERASE WBBK-RELATED"/>
    <property type="match status" value="1"/>
</dbReference>
<sequence length="314" mass="35878">MKILITTGLSAGDVGGPAQYGPKLKNEFERLGHVVKISQYASIENALLKIWPSALWADKIIALDTFSVGVPSVLASRLFGKKILIRVGGDFVWSAYVNRTSEPLTLPGFYQKMPTLNLKERIIFFFTKMLINNADFLAFNTEWQRNIWEKFYKIPEHKSGVVRNFIPEKREGKLSTAKNFLWAGRLIPEKNPAILEKFRIDIATGESHEKVLDRIKNCYVAVSLAFTDICPNFILEALSFNKPFIMTRETGLGELFPLGGIFVDPLNIEEIENAIEKMLDNNVYNRYVEELKSVNLRHSWGELASEFIDIWKRL</sequence>
<dbReference type="PANTHER" id="PTHR46401">
    <property type="entry name" value="GLYCOSYLTRANSFERASE WBBK-RELATED"/>
    <property type="match status" value="1"/>
</dbReference>
<evidence type="ECO:0000313" key="3">
    <source>
        <dbReference type="Proteomes" id="UP000178538"/>
    </source>
</evidence>
<gene>
    <name evidence="2" type="ORF">A2832_02340</name>
</gene>
<evidence type="ECO:0000256" key="1">
    <source>
        <dbReference type="ARBA" id="ARBA00022679"/>
    </source>
</evidence>
<keyword evidence="1" id="KW-0808">Transferase</keyword>
<evidence type="ECO:0000313" key="2">
    <source>
        <dbReference type="EMBL" id="OHA91425.1"/>
    </source>
</evidence>
<organism evidence="2 3">
    <name type="scientific">Candidatus Zambryskibacteria bacterium RIFCSPHIGHO2_01_FULL_44_22b</name>
    <dbReference type="NCBI Taxonomy" id="1802737"/>
    <lineage>
        <taxon>Bacteria</taxon>
        <taxon>Candidatus Zambryskiibacteriota</taxon>
    </lineage>
</organism>
<dbReference type="STRING" id="1802737.A2832_02340"/>
<reference evidence="2 3" key="1">
    <citation type="journal article" date="2016" name="Nat. Commun.">
        <title>Thousands of microbial genomes shed light on interconnected biogeochemical processes in an aquifer system.</title>
        <authorList>
            <person name="Anantharaman K."/>
            <person name="Brown C.T."/>
            <person name="Hug L.A."/>
            <person name="Sharon I."/>
            <person name="Castelle C.J."/>
            <person name="Probst A.J."/>
            <person name="Thomas B.C."/>
            <person name="Singh A."/>
            <person name="Wilkins M.J."/>
            <person name="Karaoz U."/>
            <person name="Brodie E.L."/>
            <person name="Williams K.H."/>
            <person name="Hubbard S.S."/>
            <person name="Banfield J.F."/>
        </authorList>
    </citation>
    <scope>NUCLEOTIDE SEQUENCE [LARGE SCALE GENOMIC DNA]</scope>
</reference>
<dbReference type="Gene3D" id="3.40.50.2000">
    <property type="entry name" value="Glycogen Phosphorylase B"/>
    <property type="match status" value="1"/>
</dbReference>
<name>A0A1G2T2B3_9BACT</name>
<accession>A0A1G2T2B3</accession>
<evidence type="ECO:0008006" key="4">
    <source>
        <dbReference type="Google" id="ProtNLM"/>
    </source>
</evidence>
<comment type="caution">
    <text evidence="2">The sequence shown here is derived from an EMBL/GenBank/DDBJ whole genome shotgun (WGS) entry which is preliminary data.</text>
</comment>
<dbReference type="GO" id="GO:0016757">
    <property type="term" value="F:glycosyltransferase activity"/>
    <property type="evidence" value="ECO:0007669"/>
    <property type="project" value="TreeGrafter"/>
</dbReference>
<dbReference type="SUPFAM" id="SSF53756">
    <property type="entry name" value="UDP-Glycosyltransferase/glycogen phosphorylase"/>
    <property type="match status" value="1"/>
</dbReference>
<proteinExistence type="predicted"/>
<dbReference type="EMBL" id="MHVG01000005">
    <property type="protein sequence ID" value="OHA91425.1"/>
    <property type="molecule type" value="Genomic_DNA"/>
</dbReference>
<dbReference type="AlphaFoldDB" id="A0A1G2T2B3"/>
<dbReference type="Proteomes" id="UP000178538">
    <property type="component" value="Unassembled WGS sequence"/>
</dbReference>
<protein>
    <recommendedName>
        <fullName evidence="4">Glycosyl transferase family 1 domain-containing protein</fullName>
    </recommendedName>
</protein>